<dbReference type="CDD" id="cd16329">
    <property type="entry name" value="LolA_like"/>
    <property type="match status" value="1"/>
</dbReference>
<comment type="caution">
    <text evidence="1">The sequence shown here is derived from an EMBL/GenBank/DDBJ whole genome shotgun (WGS) entry which is preliminary data.</text>
</comment>
<dbReference type="OrthoDB" id="5937151at2"/>
<name>A0A2N5Y055_9GAMM</name>
<dbReference type="AlphaFoldDB" id="A0A2N5Y055"/>
<dbReference type="RefSeq" id="WP_101522057.1">
    <property type="nucleotide sequence ID" value="NZ_PKLZ01000010.1"/>
</dbReference>
<keyword evidence="2" id="KW-1185">Reference proteome</keyword>
<dbReference type="Pfam" id="PF07044">
    <property type="entry name" value="DUF1329"/>
    <property type="match status" value="1"/>
</dbReference>
<dbReference type="InterPro" id="IPR010752">
    <property type="entry name" value="DUF1329"/>
</dbReference>
<evidence type="ECO:0000313" key="2">
    <source>
        <dbReference type="Proteomes" id="UP000234845"/>
    </source>
</evidence>
<dbReference type="Proteomes" id="UP000234845">
    <property type="component" value="Unassembled WGS sequence"/>
</dbReference>
<dbReference type="EMBL" id="PKLZ01000010">
    <property type="protein sequence ID" value="PLW81774.1"/>
    <property type="molecule type" value="Genomic_DNA"/>
</dbReference>
<evidence type="ECO:0008006" key="3">
    <source>
        <dbReference type="Google" id="ProtNLM"/>
    </source>
</evidence>
<gene>
    <name evidence="1" type="ORF">CWI75_13580</name>
</gene>
<evidence type="ECO:0000313" key="1">
    <source>
        <dbReference type="EMBL" id="PLW81774.1"/>
    </source>
</evidence>
<reference evidence="2" key="1">
    <citation type="submission" date="2017-11" db="EMBL/GenBank/DDBJ databases">
        <title>The draft genome sequence of Chromatocurvus sp. F02.</title>
        <authorList>
            <person name="Du Z.-J."/>
            <person name="Chang Y.-Q."/>
        </authorList>
    </citation>
    <scope>NUCLEOTIDE SEQUENCE [LARGE SCALE GENOMIC DNA]</scope>
    <source>
        <strain evidence="2">F02</strain>
    </source>
</reference>
<accession>A0A2N5Y055</accession>
<dbReference type="PROSITE" id="PS51318">
    <property type="entry name" value="TAT"/>
    <property type="match status" value="1"/>
</dbReference>
<dbReference type="InterPro" id="IPR006311">
    <property type="entry name" value="TAT_signal"/>
</dbReference>
<protein>
    <recommendedName>
        <fullName evidence="3">DUF1329 domain-containing protein</fullName>
    </recommendedName>
</protein>
<sequence length="459" mass="52048">MHFIRRFDGPHSRRHFLATLSRGAIAAGVLAPLWPTLARAGDTDGVYPDELLSLDMYTGGKIAAGDTISADNVEYVRDLLDDIKYEQIASMGRSMQVASTTTDIMQLSPRDYIEATVRNQGRARFNDRGNVVNDDGRPWIGGNPFPEARSGLELFAALTLSWGRHDASLYAIKEYDLSREGDVQYEYETVWAELATVARVTLEERPYWSGHEDKLRYQSVVFTSPEDVSGTSYLNIWPYDQNEFPDLLGYLPDFKRIRVFPTNQRFEPLVPGGTLYLSDAWAAGDPLHTWGNYRIIDRGPFLAAVSDGWNPQHPNWEHTTHGGPKGTTFWDTTVQLIPEAIVVEAEPLSFKRAPVSKKRVWFDARTGLPLAMNTYDHKGEVYRSFDGAFSIYQSGDRSVMDGDSPYWSWTHVHAFDIQTGRMSRLEQVKEISGGHRTAVNDESIYQRYLTRNALRRLGY</sequence>
<organism evidence="1 2">
    <name type="scientific">Kineobactrum sediminis</name>
    <dbReference type="NCBI Taxonomy" id="1905677"/>
    <lineage>
        <taxon>Bacteria</taxon>
        <taxon>Pseudomonadati</taxon>
        <taxon>Pseudomonadota</taxon>
        <taxon>Gammaproteobacteria</taxon>
        <taxon>Cellvibrionales</taxon>
        <taxon>Halieaceae</taxon>
        <taxon>Kineobactrum</taxon>
    </lineage>
</organism>
<dbReference type="Gene3D" id="2.50.20.10">
    <property type="entry name" value="Lipoprotein localisation LolA/LolB/LppX"/>
    <property type="match status" value="1"/>
</dbReference>
<proteinExistence type="predicted"/>